<sequence length="100" mass="10912">MVDNKIDTAKGGDHGHFLLKIGDTERSTEEILSHIRSNSSLPIAAVKAGKLQQTADDQRQVQIELVLKSNGASPEELKHILNEYGGCMYQIISVEKAAPN</sequence>
<dbReference type="EMBL" id="AP018449">
    <property type="protein sequence ID" value="BBB90497.1"/>
    <property type="molecule type" value="Genomic_DNA"/>
</dbReference>
<gene>
    <name evidence="1" type="ORF">MAMMFC1_01148</name>
</gene>
<dbReference type="AlphaFoldDB" id="A0A348AHE9"/>
<evidence type="ECO:0000313" key="2">
    <source>
        <dbReference type="Proteomes" id="UP000276437"/>
    </source>
</evidence>
<protein>
    <submittedName>
        <fullName evidence="1">Uncharacterized protein</fullName>
    </submittedName>
</protein>
<name>A0A348AHE9_9FIRM</name>
<proteinExistence type="predicted"/>
<accession>A0A348AHE9</accession>
<dbReference type="Proteomes" id="UP000276437">
    <property type="component" value="Chromosome"/>
</dbReference>
<dbReference type="OrthoDB" id="1684240at2"/>
<evidence type="ECO:0000313" key="1">
    <source>
        <dbReference type="EMBL" id="BBB90497.1"/>
    </source>
</evidence>
<organism evidence="1 2">
    <name type="scientific">Methylomusa anaerophila</name>
    <dbReference type="NCBI Taxonomy" id="1930071"/>
    <lineage>
        <taxon>Bacteria</taxon>
        <taxon>Bacillati</taxon>
        <taxon>Bacillota</taxon>
        <taxon>Negativicutes</taxon>
        <taxon>Selenomonadales</taxon>
        <taxon>Sporomusaceae</taxon>
        <taxon>Methylomusa</taxon>
    </lineage>
</organism>
<dbReference type="KEGG" id="mana:MAMMFC1_01148"/>
<keyword evidence="2" id="KW-1185">Reference proteome</keyword>
<reference evidence="1 2" key="1">
    <citation type="journal article" date="2018" name="Int. J. Syst. Evol. Microbiol.">
        <title>Methylomusa anaerophila gen. nov., sp. nov., an anaerobic methanol-utilizing bacterium isolated from a microbial fuel cell.</title>
        <authorList>
            <person name="Amano N."/>
            <person name="Yamamuro A."/>
            <person name="Miyahara M."/>
            <person name="Kouzuma A."/>
            <person name="Abe T."/>
            <person name="Watanabe K."/>
        </authorList>
    </citation>
    <scope>NUCLEOTIDE SEQUENCE [LARGE SCALE GENOMIC DNA]</scope>
    <source>
        <strain evidence="1 2">MMFC1</strain>
    </source>
</reference>
<dbReference type="RefSeq" id="WP_126307249.1">
    <property type="nucleotide sequence ID" value="NZ_AP018449.1"/>
</dbReference>